<accession>A0AAU7U5R5</accession>
<feature type="signal peptide" evidence="1">
    <location>
        <begin position="1"/>
        <end position="17"/>
    </location>
</feature>
<evidence type="ECO:0008006" key="3">
    <source>
        <dbReference type="Google" id="ProtNLM"/>
    </source>
</evidence>
<keyword evidence="1" id="KW-0732">Signal</keyword>
<sequence length="430" mass="44607">MRRTGSLMGVMLCAALAGCGRPAVPSSATLIPQALGASGTLDPAYGQQGLAQLPASRARLVGSTLQTNNQVLVTVQSASSGRVASRVLRVTARGQADSSFGQAGSLVFPDADVATAVICPDGANADNDWSAECADPQRPLVAWSTLSTERLTLARFLPSGQPDPTFGQQGQVTVAFSVGAVKAVAIQADGKIVVLGQAALARFRRNGAPDLSFGQGGRTALPADPDAEVQDLAMDDAERFLVLRTSATDTGNQTVVLRYTPAGQLDRRYGHAGSVTLDFGPLGMGRSLLLQDSGRLVIGGAGGLWRLRPDGTPDPGFGTAGHADYPDADHGGFDISDLAEDQNHRLVASVLTSERFRPDFKANLARFQRTGQLDSSFAAGGLSHVRVCDACDISGGLAEFDAVHVLPSGRLLGAGTTGHGTTVMVARMYP</sequence>
<dbReference type="AlphaFoldDB" id="A0AAU7U5R5"/>
<evidence type="ECO:0000313" key="2">
    <source>
        <dbReference type="EMBL" id="XBV83666.1"/>
    </source>
</evidence>
<dbReference type="Pfam" id="PF17164">
    <property type="entry name" value="DUF5122"/>
    <property type="match status" value="2"/>
</dbReference>
<dbReference type="PROSITE" id="PS51257">
    <property type="entry name" value="PROKAR_LIPOPROTEIN"/>
    <property type="match status" value="1"/>
</dbReference>
<organism evidence="2">
    <name type="scientific">Deinococcus sonorensis KR-87</name>
    <dbReference type="NCBI Taxonomy" id="694439"/>
    <lineage>
        <taxon>Bacteria</taxon>
        <taxon>Thermotogati</taxon>
        <taxon>Deinococcota</taxon>
        <taxon>Deinococci</taxon>
        <taxon>Deinococcales</taxon>
        <taxon>Deinococcaceae</taxon>
        <taxon>Deinococcus</taxon>
    </lineage>
</organism>
<gene>
    <name evidence="2" type="ORF">ABOD76_02985</name>
</gene>
<dbReference type="Gene3D" id="2.80.10.50">
    <property type="match status" value="2"/>
</dbReference>
<keyword evidence="2" id="KW-0614">Plasmid</keyword>
<reference evidence="2" key="1">
    <citation type="submission" date="2024-06" db="EMBL/GenBank/DDBJ databases">
        <title>Draft Genome Sequence of Deinococcus sonorensis Type Strain KR-87, a Biofilm Producing Representative of the Genus Deinococcus.</title>
        <authorList>
            <person name="Boren L.S."/>
            <person name="Grosso R.A."/>
            <person name="Hugenberg-Cox A.N."/>
            <person name="Hill J.T.E."/>
            <person name="Albert C.M."/>
            <person name="Tuohy J.M."/>
        </authorList>
    </citation>
    <scope>NUCLEOTIDE SEQUENCE</scope>
    <source>
        <strain evidence="2">KR-87</strain>
        <plasmid evidence="2">pDson01</plasmid>
    </source>
</reference>
<dbReference type="KEGG" id="dsc:ABOD76_02985"/>
<name>A0AAU7U5R5_9DEIO</name>
<dbReference type="InterPro" id="IPR013431">
    <property type="entry name" value="Delta_60_rpt"/>
</dbReference>
<proteinExistence type="predicted"/>
<dbReference type="SUPFAM" id="SSF63829">
    <property type="entry name" value="Calcium-dependent phosphotriesterase"/>
    <property type="match status" value="1"/>
</dbReference>
<dbReference type="EMBL" id="CP158297">
    <property type="protein sequence ID" value="XBV83666.1"/>
    <property type="molecule type" value="Genomic_DNA"/>
</dbReference>
<dbReference type="NCBIfam" id="TIGR02608">
    <property type="entry name" value="delta_60_rpt"/>
    <property type="match status" value="5"/>
</dbReference>
<feature type="chain" id="PRO_5043896670" description="Delta-60 repeat domain-containing protein" evidence="1">
    <location>
        <begin position="18"/>
        <end position="430"/>
    </location>
</feature>
<geneLocation type="plasmid" evidence="2">
    <name>pDson01</name>
</geneLocation>
<evidence type="ECO:0000256" key="1">
    <source>
        <dbReference type="SAM" id="SignalP"/>
    </source>
</evidence>
<protein>
    <recommendedName>
        <fullName evidence="3">Delta-60 repeat domain-containing protein</fullName>
    </recommendedName>
</protein>
<dbReference type="RefSeq" id="WP_350241316.1">
    <property type="nucleotide sequence ID" value="NZ_CP158297.1"/>
</dbReference>